<evidence type="ECO:0000313" key="5">
    <source>
        <dbReference type="EMBL" id="AKG44200.1"/>
    </source>
</evidence>
<protein>
    <submittedName>
        <fullName evidence="5">MmfP</fullName>
    </submittedName>
</protein>
<organism evidence="5 6">
    <name type="scientific">Streptomyces xiamenensis</name>
    <dbReference type="NCBI Taxonomy" id="408015"/>
    <lineage>
        <taxon>Bacteria</taxon>
        <taxon>Bacillati</taxon>
        <taxon>Actinomycetota</taxon>
        <taxon>Actinomycetes</taxon>
        <taxon>Kitasatosporales</taxon>
        <taxon>Streptomycetaceae</taxon>
        <taxon>Streptomyces</taxon>
    </lineage>
</organism>
<dbReference type="GO" id="GO:0016787">
    <property type="term" value="F:hydrolase activity"/>
    <property type="evidence" value="ECO:0007669"/>
    <property type="project" value="UniProtKB-KW"/>
</dbReference>
<dbReference type="SUPFAM" id="SSF56784">
    <property type="entry name" value="HAD-like"/>
    <property type="match status" value="1"/>
</dbReference>
<dbReference type="GO" id="GO:0046872">
    <property type="term" value="F:metal ion binding"/>
    <property type="evidence" value="ECO:0007669"/>
    <property type="project" value="UniProtKB-KW"/>
</dbReference>
<keyword evidence="3" id="KW-0378">Hydrolase</keyword>
<dbReference type="Gene3D" id="1.20.1440.100">
    <property type="entry name" value="SG protein - dephosphorylation function"/>
    <property type="match status" value="1"/>
</dbReference>
<keyword evidence="4" id="KW-0460">Magnesium</keyword>
<dbReference type="HOGENOM" id="CLU_052657_1_2_11"/>
<dbReference type="PATRIC" id="fig|408015.6.peg.2853"/>
<sequence>MGNRAAAFFDVDETVIRTKSMFAFLRFWMAANGDSGDAYEKTMAEIRELAGKVDRSEVNRAYYRLFAGISLDELTRAGQEWYAAYRVTPDAFVPAVTAELSRHRAQGSTIALVSGSFRPVLGPLAEEYGADPLLCTEPVTDAAGRLTGEVVRPMIGPAKGEAVAAAIASLGLAAADCHAYGDHLSDLGMLRQVGHPHVVAGGDPALLAHAREHGWTVLPDGPAARPATHSVPH</sequence>
<evidence type="ECO:0000256" key="3">
    <source>
        <dbReference type="ARBA" id="ARBA00022801"/>
    </source>
</evidence>
<dbReference type="InterPro" id="IPR036412">
    <property type="entry name" value="HAD-like_sf"/>
</dbReference>
<dbReference type="KEGG" id="sxi:SXIM_28160"/>
<evidence type="ECO:0000256" key="4">
    <source>
        <dbReference type="ARBA" id="ARBA00022842"/>
    </source>
</evidence>
<dbReference type="NCBIfam" id="TIGR01490">
    <property type="entry name" value="HAD-SF-IB-hyp1"/>
    <property type="match status" value="1"/>
</dbReference>
<dbReference type="RefSeq" id="WP_046724209.1">
    <property type="nucleotide sequence ID" value="NZ_CP009922.3"/>
</dbReference>
<keyword evidence="6" id="KW-1185">Reference proteome</keyword>
<dbReference type="InterPro" id="IPR006385">
    <property type="entry name" value="HAD_hydro_SerB1"/>
</dbReference>
<dbReference type="Proteomes" id="UP000034034">
    <property type="component" value="Chromosome"/>
</dbReference>
<dbReference type="InterPro" id="IPR023214">
    <property type="entry name" value="HAD_sf"/>
</dbReference>
<dbReference type="PANTHER" id="PTHR43344">
    <property type="entry name" value="PHOSPHOSERINE PHOSPHATASE"/>
    <property type="match status" value="1"/>
</dbReference>
<dbReference type="NCBIfam" id="TIGR01488">
    <property type="entry name" value="HAD-SF-IB"/>
    <property type="match status" value="1"/>
</dbReference>
<dbReference type="PANTHER" id="PTHR43344:SF13">
    <property type="entry name" value="PHOSPHATASE RV3661-RELATED"/>
    <property type="match status" value="1"/>
</dbReference>
<dbReference type="EMBL" id="CP009922">
    <property type="protein sequence ID" value="AKG44200.1"/>
    <property type="molecule type" value="Genomic_DNA"/>
</dbReference>
<gene>
    <name evidence="5" type="ORF">SXIM_28160</name>
</gene>
<dbReference type="STRING" id="408015.SXIM_28160"/>
<comment type="similarity">
    <text evidence="1">Belongs to the HAD-like hydrolase superfamily. SerB family.</text>
</comment>
<dbReference type="Pfam" id="PF12710">
    <property type="entry name" value="HAD"/>
    <property type="match status" value="1"/>
</dbReference>
<dbReference type="InterPro" id="IPR050582">
    <property type="entry name" value="HAD-like_SerB"/>
</dbReference>
<evidence type="ECO:0000256" key="2">
    <source>
        <dbReference type="ARBA" id="ARBA00022723"/>
    </source>
</evidence>
<dbReference type="AlphaFoldDB" id="A0A0F7FW91"/>
<keyword evidence="2" id="KW-0479">Metal-binding</keyword>
<reference evidence="5" key="1">
    <citation type="submission" date="2019-08" db="EMBL/GenBank/DDBJ databases">
        <title>Complete genome sequence of a mangrove-derived Streptomyces xiamenensis.</title>
        <authorList>
            <person name="Xu J."/>
        </authorList>
    </citation>
    <scope>NUCLEOTIDE SEQUENCE</scope>
    <source>
        <strain evidence="5">318</strain>
    </source>
</reference>
<evidence type="ECO:0000313" key="6">
    <source>
        <dbReference type="Proteomes" id="UP000034034"/>
    </source>
</evidence>
<accession>A0A0F7FW91</accession>
<name>A0A0F7FW91_9ACTN</name>
<dbReference type="Gene3D" id="3.40.50.1000">
    <property type="entry name" value="HAD superfamily/HAD-like"/>
    <property type="match status" value="1"/>
</dbReference>
<evidence type="ECO:0000256" key="1">
    <source>
        <dbReference type="ARBA" id="ARBA00009184"/>
    </source>
</evidence>
<proteinExistence type="inferred from homology"/>